<dbReference type="Pfam" id="PF02130">
    <property type="entry name" value="YbeY"/>
    <property type="match status" value="1"/>
</dbReference>
<keyword evidence="9" id="KW-0862">Zinc</keyword>
<comment type="cofactor">
    <cofactor evidence="1">
        <name>Zn(2+)</name>
        <dbReference type="ChEBI" id="CHEBI:29105"/>
    </cofactor>
</comment>
<proteinExistence type="inferred from homology"/>
<evidence type="ECO:0000313" key="12">
    <source>
        <dbReference type="Proteomes" id="UP000437736"/>
    </source>
</evidence>
<evidence type="ECO:0000256" key="2">
    <source>
        <dbReference type="ARBA" id="ARBA00010875"/>
    </source>
</evidence>
<keyword evidence="3" id="KW-0690">Ribosome biogenesis</keyword>
<keyword evidence="8" id="KW-0378">Hydrolase</keyword>
<keyword evidence="6" id="KW-0479">Metal-binding</keyword>
<keyword evidence="12" id="KW-1185">Reference proteome</keyword>
<evidence type="ECO:0000256" key="9">
    <source>
        <dbReference type="ARBA" id="ARBA00022833"/>
    </source>
</evidence>
<dbReference type="SUPFAM" id="SSF55486">
    <property type="entry name" value="Metalloproteases ('zincins'), catalytic domain"/>
    <property type="match status" value="1"/>
</dbReference>
<keyword evidence="4" id="KW-0698">rRNA processing</keyword>
<dbReference type="PROSITE" id="PS01306">
    <property type="entry name" value="UPF0054"/>
    <property type="match status" value="1"/>
</dbReference>
<evidence type="ECO:0000313" key="11">
    <source>
        <dbReference type="EMBL" id="MST32941.1"/>
    </source>
</evidence>
<feature type="non-terminal residue" evidence="11">
    <location>
        <position position="190"/>
    </location>
</feature>
<dbReference type="EMBL" id="WJHE01000439">
    <property type="protein sequence ID" value="MST32941.1"/>
    <property type="molecule type" value="Genomic_DNA"/>
</dbReference>
<accession>A0ABW9QTI4</accession>
<gene>
    <name evidence="11" type="primary">ybeY</name>
    <name evidence="11" type="ORF">GHK86_09455</name>
</gene>
<dbReference type="NCBIfam" id="TIGR00043">
    <property type="entry name" value="rRNA maturation RNase YbeY"/>
    <property type="match status" value="1"/>
</dbReference>
<feature type="region of interest" description="Disordered" evidence="10">
    <location>
        <begin position="69"/>
        <end position="95"/>
    </location>
</feature>
<name>A0ABW9QTI4_9ACTN</name>
<keyword evidence="5" id="KW-0540">Nuclease</keyword>
<sequence>MTVEVFAADEQHDQPVDTLRLVRLAEAVLADEGVRGDAELSVLFVDEGSIAELNKKFLGKDGPTDVLAFPIDEEPTESGRSPDSGGSGPGFTGEVEEAPALLGDVVICPAVAHRNAPEHAGSYEDEMALLVVHGVLHLLGMDHLDDDEAEEMEERERELLARHHGVMTNPRFRPRPAGAPGGPGPAGGAR</sequence>
<feature type="compositionally biased region" description="Gly residues" evidence="10">
    <location>
        <begin position="179"/>
        <end position="190"/>
    </location>
</feature>
<dbReference type="InterPro" id="IPR023091">
    <property type="entry name" value="MetalPrtase_cat_dom_sf_prd"/>
</dbReference>
<comment type="similarity">
    <text evidence="2">Belongs to the endoribonuclease YbeY family.</text>
</comment>
<evidence type="ECO:0000256" key="7">
    <source>
        <dbReference type="ARBA" id="ARBA00022759"/>
    </source>
</evidence>
<dbReference type="PANTHER" id="PTHR46986">
    <property type="entry name" value="ENDORIBONUCLEASE YBEY, CHLOROPLASTIC"/>
    <property type="match status" value="1"/>
</dbReference>
<feature type="region of interest" description="Disordered" evidence="10">
    <location>
        <begin position="162"/>
        <end position="190"/>
    </location>
</feature>
<evidence type="ECO:0000256" key="5">
    <source>
        <dbReference type="ARBA" id="ARBA00022722"/>
    </source>
</evidence>
<dbReference type="Proteomes" id="UP000437736">
    <property type="component" value="Unassembled WGS sequence"/>
</dbReference>
<evidence type="ECO:0000256" key="10">
    <source>
        <dbReference type="SAM" id="MobiDB-lite"/>
    </source>
</evidence>
<keyword evidence="7" id="KW-0255">Endonuclease</keyword>
<dbReference type="Gene3D" id="3.40.390.30">
    <property type="entry name" value="Metalloproteases ('zincins'), catalytic domain"/>
    <property type="match status" value="1"/>
</dbReference>
<evidence type="ECO:0000256" key="1">
    <source>
        <dbReference type="ARBA" id="ARBA00001947"/>
    </source>
</evidence>
<dbReference type="PANTHER" id="PTHR46986:SF1">
    <property type="entry name" value="ENDORIBONUCLEASE YBEY, CHLOROPLASTIC"/>
    <property type="match status" value="1"/>
</dbReference>
<evidence type="ECO:0000256" key="6">
    <source>
        <dbReference type="ARBA" id="ARBA00022723"/>
    </source>
</evidence>
<dbReference type="InterPro" id="IPR020549">
    <property type="entry name" value="YbeY_CS"/>
</dbReference>
<evidence type="ECO:0000256" key="4">
    <source>
        <dbReference type="ARBA" id="ARBA00022552"/>
    </source>
</evidence>
<protein>
    <submittedName>
        <fullName evidence="11">rRNA maturation RNase YbeY</fullName>
    </submittedName>
</protein>
<comment type="caution">
    <text evidence="11">The sequence shown here is derived from an EMBL/GenBank/DDBJ whole genome shotgun (WGS) entry which is preliminary data.</text>
</comment>
<dbReference type="InterPro" id="IPR002036">
    <property type="entry name" value="YbeY"/>
</dbReference>
<organism evidence="11 12">
    <name type="scientific">Acidiferrimicrobium australe</name>
    <dbReference type="NCBI Taxonomy" id="2664430"/>
    <lineage>
        <taxon>Bacteria</taxon>
        <taxon>Bacillati</taxon>
        <taxon>Actinomycetota</taxon>
        <taxon>Acidimicrobiia</taxon>
        <taxon>Acidimicrobiales</taxon>
        <taxon>Acidimicrobiaceae</taxon>
        <taxon>Acidiferrimicrobium</taxon>
    </lineage>
</organism>
<reference evidence="11 12" key="1">
    <citation type="submission" date="2019-11" db="EMBL/GenBank/DDBJ databases">
        <title>Acidiferrimicrobium australis gen. nov., sp. nov., an acidophilic and obligately heterotrophic, member of the Actinobacteria that catalyses dissimilatory oxido- reduction of iron isolated from metal-rich acidic water in Chile.</title>
        <authorList>
            <person name="Gonzalez D."/>
            <person name="Huber K."/>
            <person name="Hedrich S."/>
            <person name="Rojas-Villalobos C."/>
            <person name="Quatrini R."/>
            <person name="Dinamarca M.A."/>
            <person name="Schwarz A."/>
            <person name="Canales C."/>
            <person name="Nancucheo I."/>
        </authorList>
    </citation>
    <scope>NUCLEOTIDE SEQUENCE [LARGE SCALE GENOMIC DNA]</scope>
    <source>
        <strain evidence="11 12">USS-CCA1</strain>
    </source>
</reference>
<evidence type="ECO:0000256" key="8">
    <source>
        <dbReference type="ARBA" id="ARBA00022801"/>
    </source>
</evidence>
<evidence type="ECO:0000256" key="3">
    <source>
        <dbReference type="ARBA" id="ARBA00022517"/>
    </source>
</evidence>
<dbReference type="HAMAP" id="MF_00009">
    <property type="entry name" value="Endoribonucl_YbeY"/>
    <property type="match status" value="1"/>
</dbReference>